<organism evidence="9 10">
    <name type="scientific">Thiorhodovibrio frisius</name>
    <dbReference type="NCBI Taxonomy" id="631362"/>
    <lineage>
        <taxon>Bacteria</taxon>
        <taxon>Pseudomonadati</taxon>
        <taxon>Pseudomonadota</taxon>
        <taxon>Gammaproteobacteria</taxon>
        <taxon>Chromatiales</taxon>
        <taxon>Chromatiaceae</taxon>
        <taxon>Thiorhodovibrio</taxon>
    </lineage>
</organism>
<gene>
    <name evidence="9" type="ORF">Thi970DRAFT_00636</name>
</gene>
<dbReference type="InterPro" id="IPR051310">
    <property type="entry name" value="MCP_chemotaxis"/>
</dbReference>
<dbReference type="InterPro" id="IPR004090">
    <property type="entry name" value="Chemotax_Me-accpt_rcpt"/>
</dbReference>
<protein>
    <submittedName>
        <fullName evidence="9">Methyl-accepting chemotaxis protein</fullName>
    </submittedName>
</protein>
<evidence type="ECO:0000313" key="10">
    <source>
        <dbReference type="Proteomes" id="UP000002964"/>
    </source>
</evidence>
<dbReference type="SMART" id="SM00304">
    <property type="entry name" value="HAMP"/>
    <property type="match status" value="1"/>
</dbReference>
<evidence type="ECO:0000256" key="3">
    <source>
        <dbReference type="ARBA" id="ARBA00029447"/>
    </source>
</evidence>
<reference evidence="10" key="1">
    <citation type="submission" date="2011-06" db="EMBL/GenBank/DDBJ databases">
        <authorList>
            <consortium name="US DOE Joint Genome Institute (JGI-PGF)"/>
            <person name="Lucas S."/>
            <person name="Han J."/>
            <person name="Lapidus A."/>
            <person name="Cheng J.-F."/>
            <person name="Goodwin L."/>
            <person name="Pitluck S."/>
            <person name="Peters L."/>
            <person name="Land M.L."/>
            <person name="Hauser L."/>
            <person name="Vogl K."/>
            <person name="Liu Z."/>
            <person name="Overmann J."/>
            <person name="Frigaard N.-U."/>
            <person name="Bryant D.A."/>
            <person name="Woyke T.J."/>
        </authorList>
    </citation>
    <scope>NUCLEOTIDE SEQUENCE [LARGE SCALE GENOMIC DNA]</scope>
    <source>
        <strain evidence="10">970</strain>
    </source>
</reference>
<name>H8YX11_9GAMM</name>
<keyword evidence="10" id="KW-1185">Reference proteome</keyword>
<sequence length="545" mass="59003">MKWFRDLNFSLKIIGLFSVIFLAAMLLFGSLLIDTIVDDFLAEKTLVSQSILAQGEAIRRQMGETWQDSLFKEEVWKDAQRCREETDRAARLACARETKLHKVIPVIMMLETGAHAAEEAGFKLRAAKRTRPRDPKAQATPAELRLLERMQQEQRSELSLRDEESGQFLFARAIKADTGCLVCHGTPQTNPLGDDKDVFGFELEDWQIGEQVGLLTLTAPLSELHAAQRQALLKVGALILGILVIGGGIFVSVIRRFVQQPVVAIAGGLTQLAQGNLSVKVATECNDEVGQAGKALNQAAAKLSEILQEVISSAESVSACSEELSAAGAQIADGASRQAVSIEQTSASMDQMSQQVASNTENSAQTEQISSRAAADAQESGQAVKESVAAMKQIAEKISVVEEIAYQTNLLALNAAIEAARAGQHGKGFAVVATEVRKLAERSQTAASEITQIASSSVQISDKADTLLRELVPRIQETARLIQEISSNSHTQHRGIDQINQAIHELEGIIQQNASASEEMSATATNLSTQSSQLLRSTGFFKIRK</sequence>
<evidence type="ECO:0000256" key="4">
    <source>
        <dbReference type="PROSITE-ProRule" id="PRU00284"/>
    </source>
</evidence>
<dbReference type="GO" id="GO:0004888">
    <property type="term" value="F:transmembrane signaling receptor activity"/>
    <property type="evidence" value="ECO:0007669"/>
    <property type="project" value="InterPro"/>
</dbReference>
<dbReference type="GO" id="GO:0006935">
    <property type="term" value="P:chemotaxis"/>
    <property type="evidence" value="ECO:0007669"/>
    <property type="project" value="UniProtKB-KW"/>
</dbReference>
<dbReference type="PRINTS" id="PR00260">
    <property type="entry name" value="CHEMTRNSDUCR"/>
</dbReference>
<dbReference type="AlphaFoldDB" id="H8YX11"/>
<feature type="compositionally biased region" description="Polar residues" evidence="5">
    <location>
        <begin position="350"/>
        <end position="371"/>
    </location>
</feature>
<evidence type="ECO:0000256" key="2">
    <source>
        <dbReference type="ARBA" id="ARBA00023224"/>
    </source>
</evidence>
<keyword evidence="2 4" id="KW-0807">Transducer</keyword>
<dbReference type="Gene3D" id="1.10.287.950">
    <property type="entry name" value="Methyl-accepting chemotaxis protein"/>
    <property type="match status" value="1"/>
</dbReference>
<evidence type="ECO:0000259" key="8">
    <source>
        <dbReference type="PROSITE" id="PS50885"/>
    </source>
</evidence>
<dbReference type="InterPro" id="IPR021796">
    <property type="entry name" value="Tll0287-like_dom"/>
</dbReference>
<proteinExistence type="inferred from homology"/>
<keyword evidence="1" id="KW-0145">Chemotaxis</keyword>
<evidence type="ECO:0000256" key="1">
    <source>
        <dbReference type="ARBA" id="ARBA00022500"/>
    </source>
</evidence>
<comment type="similarity">
    <text evidence="3">Belongs to the methyl-accepting chemotaxis (MCP) protein family.</text>
</comment>
<dbReference type="EMBL" id="JH603168">
    <property type="protein sequence ID" value="EIC22987.1"/>
    <property type="molecule type" value="Genomic_DNA"/>
</dbReference>
<evidence type="ECO:0000259" key="7">
    <source>
        <dbReference type="PROSITE" id="PS50111"/>
    </source>
</evidence>
<dbReference type="SUPFAM" id="SSF58104">
    <property type="entry name" value="Methyl-accepting chemotaxis protein (MCP) signaling domain"/>
    <property type="match status" value="1"/>
</dbReference>
<dbReference type="InterPro" id="IPR003660">
    <property type="entry name" value="HAMP_dom"/>
</dbReference>
<keyword evidence="6" id="KW-0812">Transmembrane</keyword>
<dbReference type="eggNOG" id="COG0840">
    <property type="taxonomic scope" value="Bacteria"/>
</dbReference>
<feature type="region of interest" description="Disordered" evidence="5">
    <location>
        <begin position="350"/>
        <end position="377"/>
    </location>
</feature>
<accession>H8YX11</accession>
<keyword evidence="6" id="KW-1133">Transmembrane helix</keyword>
<dbReference type="PANTHER" id="PTHR43531">
    <property type="entry name" value="PROTEIN ICFG"/>
    <property type="match status" value="1"/>
</dbReference>
<dbReference type="HOGENOM" id="CLU_000445_107_27_6"/>
<dbReference type="PROSITE" id="PS50885">
    <property type="entry name" value="HAMP"/>
    <property type="match status" value="1"/>
</dbReference>
<feature type="domain" description="HAMP" evidence="8">
    <location>
        <begin position="256"/>
        <end position="308"/>
    </location>
</feature>
<keyword evidence="6" id="KW-0472">Membrane</keyword>
<dbReference type="InterPro" id="IPR004089">
    <property type="entry name" value="MCPsignal_dom"/>
</dbReference>
<dbReference type="Proteomes" id="UP000002964">
    <property type="component" value="Unassembled WGS sequence"/>
</dbReference>
<dbReference type="RefSeq" id="WP_009147072.1">
    <property type="nucleotide sequence ID" value="NZ_CP121471.1"/>
</dbReference>
<feature type="transmembrane region" description="Helical" evidence="6">
    <location>
        <begin position="231"/>
        <end position="254"/>
    </location>
</feature>
<dbReference type="SMART" id="SM00283">
    <property type="entry name" value="MA"/>
    <property type="match status" value="1"/>
</dbReference>
<feature type="transmembrane region" description="Helical" evidence="6">
    <location>
        <begin position="13"/>
        <end position="33"/>
    </location>
</feature>
<dbReference type="PROSITE" id="PS50111">
    <property type="entry name" value="CHEMOTAXIS_TRANSDUC_2"/>
    <property type="match status" value="1"/>
</dbReference>
<dbReference type="STRING" id="631362.Thi970DRAFT_00636"/>
<evidence type="ECO:0000256" key="5">
    <source>
        <dbReference type="SAM" id="MobiDB-lite"/>
    </source>
</evidence>
<dbReference type="Pfam" id="PF00015">
    <property type="entry name" value="MCPsignal"/>
    <property type="match status" value="1"/>
</dbReference>
<reference evidence="9 10" key="2">
    <citation type="submission" date="2011-11" db="EMBL/GenBank/DDBJ databases">
        <authorList>
            <consortium name="US DOE Joint Genome Institute"/>
            <person name="Lucas S."/>
            <person name="Han J."/>
            <person name="Lapidus A."/>
            <person name="Cheng J.-F."/>
            <person name="Goodwin L."/>
            <person name="Pitluck S."/>
            <person name="Peters L."/>
            <person name="Ovchinnikova G."/>
            <person name="Zhang X."/>
            <person name="Detter J.C."/>
            <person name="Han C."/>
            <person name="Tapia R."/>
            <person name="Land M."/>
            <person name="Hauser L."/>
            <person name="Kyrpides N."/>
            <person name="Ivanova N."/>
            <person name="Pagani I."/>
            <person name="Vogl K."/>
            <person name="Liu Z."/>
            <person name="Overmann J."/>
            <person name="Frigaard N.-U."/>
            <person name="Bryant D."/>
            <person name="Woyke T."/>
        </authorList>
    </citation>
    <scope>NUCLEOTIDE SEQUENCE [LARGE SCALE GENOMIC DNA]</scope>
    <source>
        <strain evidence="9 10">970</strain>
    </source>
</reference>
<dbReference type="Pfam" id="PF00672">
    <property type="entry name" value="HAMP"/>
    <property type="match status" value="1"/>
</dbReference>
<feature type="domain" description="Methyl-accepting transducer" evidence="7">
    <location>
        <begin position="313"/>
        <end position="528"/>
    </location>
</feature>
<dbReference type="GO" id="GO:0005886">
    <property type="term" value="C:plasma membrane"/>
    <property type="evidence" value="ECO:0007669"/>
    <property type="project" value="TreeGrafter"/>
</dbReference>
<dbReference type="GO" id="GO:0007165">
    <property type="term" value="P:signal transduction"/>
    <property type="evidence" value="ECO:0007669"/>
    <property type="project" value="UniProtKB-KW"/>
</dbReference>
<dbReference type="PANTHER" id="PTHR43531:SF11">
    <property type="entry name" value="METHYL-ACCEPTING CHEMOTAXIS PROTEIN 3"/>
    <property type="match status" value="1"/>
</dbReference>
<evidence type="ECO:0000256" key="6">
    <source>
        <dbReference type="SAM" id="Phobius"/>
    </source>
</evidence>
<evidence type="ECO:0000313" key="9">
    <source>
        <dbReference type="EMBL" id="EIC22987.1"/>
    </source>
</evidence>
<dbReference type="Pfam" id="PF11845">
    <property type="entry name" value="Tll0287-like"/>
    <property type="match status" value="1"/>
</dbReference>
<dbReference type="CDD" id="cd06225">
    <property type="entry name" value="HAMP"/>
    <property type="match status" value="1"/>
</dbReference>